<dbReference type="HAMAP" id="MF_00336">
    <property type="entry name" value="BioD"/>
    <property type="match status" value="1"/>
</dbReference>
<keyword evidence="5 9" id="KW-0093">Biotin biosynthesis</keyword>
<feature type="binding site" evidence="9">
    <location>
        <begin position="178"/>
        <end position="179"/>
    </location>
    <ligand>
        <name>ATP</name>
        <dbReference type="ChEBI" id="CHEBI:30616"/>
    </ligand>
</feature>
<accession>A0A198UN63</accession>
<organism evidence="10 11">
    <name type="scientific">Moraxella catarrhalis</name>
    <name type="common">Branhamella catarrhalis</name>
    <dbReference type="NCBI Taxonomy" id="480"/>
    <lineage>
        <taxon>Bacteria</taxon>
        <taxon>Pseudomonadati</taxon>
        <taxon>Pseudomonadota</taxon>
        <taxon>Gammaproteobacteria</taxon>
        <taxon>Moraxellales</taxon>
        <taxon>Moraxellaceae</taxon>
        <taxon>Moraxella</taxon>
    </lineage>
</organism>
<comment type="cofactor">
    <cofactor evidence="9">
        <name>Mg(2+)</name>
        <dbReference type="ChEBI" id="CHEBI:18420"/>
    </cofactor>
</comment>
<keyword evidence="7 9" id="KW-0460">Magnesium</keyword>
<comment type="catalytic activity">
    <reaction evidence="8">
        <text>(7R,8S)-8-amino-7-(carboxyamino)nonanoate + ATP = (4R,5S)-dethiobiotin + ADP + phosphate + H(+)</text>
        <dbReference type="Rhea" id="RHEA:63684"/>
        <dbReference type="ChEBI" id="CHEBI:15378"/>
        <dbReference type="ChEBI" id="CHEBI:30616"/>
        <dbReference type="ChEBI" id="CHEBI:43474"/>
        <dbReference type="ChEBI" id="CHEBI:149470"/>
        <dbReference type="ChEBI" id="CHEBI:149473"/>
        <dbReference type="ChEBI" id="CHEBI:456216"/>
    </reaction>
</comment>
<name>A0A198UN63_MORCA</name>
<feature type="active site" evidence="9">
    <location>
        <position position="38"/>
    </location>
</feature>
<keyword evidence="1 9" id="KW-0963">Cytoplasm</keyword>
<feature type="binding site" evidence="9">
    <location>
        <position position="50"/>
    </location>
    <ligand>
        <name>Mg(2+)</name>
        <dbReference type="ChEBI" id="CHEBI:18420"/>
    </ligand>
</feature>
<dbReference type="PANTHER" id="PTHR43210:SF2">
    <property type="entry name" value="ATP-DEPENDENT DETHIOBIOTIN SYNTHETASE BIOD 2"/>
    <property type="match status" value="1"/>
</dbReference>
<dbReference type="GO" id="GO:0005524">
    <property type="term" value="F:ATP binding"/>
    <property type="evidence" value="ECO:0007669"/>
    <property type="project" value="UniProtKB-UniRule"/>
</dbReference>
<dbReference type="EC" id="6.3.3.3" evidence="9"/>
<dbReference type="EMBL" id="LXHC01000005">
    <property type="protein sequence ID" value="OAU97791.1"/>
    <property type="molecule type" value="Genomic_DNA"/>
</dbReference>
<dbReference type="PATRIC" id="fig|480.237.peg.631"/>
<keyword evidence="11" id="KW-1185">Reference proteome</keyword>
<evidence type="ECO:0000256" key="5">
    <source>
        <dbReference type="ARBA" id="ARBA00022756"/>
    </source>
</evidence>
<feature type="binding site" evidence="9">
    <location>
        <begin position="213"/>
        <end position="215"/>
    </location>
    <ligand>
        <name>ATP</name>
        <dbReference type="ChEBI" id="CHEBI:30616"/>
    </ligand>
</feature>
<keyword evidence="6 9" id="KW-0067">ATP-binding</keyword>
<dbReference type="GO" id="GO:0005829">
    <property type="term" value="C:cytosol"/>
    <property type="evidence" value="ECO:0007669"/>
    <property type="project" value="TreeGrafter"/>
</dbReference>
<feature type="binding site" evidence="9">
    <location>
        <position position="42"/>
    </location>
    <ligand>
        <name>substrate</name>
    </ligand>
</feature>
<comment type="subunit">
    <text evidence="9">Homodimer.</text>
</comment>
<evidence type="ECO:0000256" key="8">
    <source>
        <dbReference type="ARBA" id="ARBA00047386"/>
    </source>
</evidence>
<dbReference type="SUPFAM" id="SSF52540">
    <property type="entry name" value="P-loop containing nucleoside triphosphate hydrolases"/>
    <property type="match status" value="1"/>
</dbReference>
<dbReference type="Pfam" id="PF13500">
    <property type="entry name" value="AAA_26"/>
    <property type="match status" value="1"/>
</dbReference>
<comment type="caution">
    <text evidence="10">The sequence shown here is derived from an EMBL/GenBank/DDBJ whole genome shotgun (WGS) entry which is preliminary data.</text>
</comment>
<feature type="binding site" evidence="9">
    <location>
        <position position="115"/>
    </location>
    <ligand>
        <name>Mg(2+)</name>
        <dbReference type="ChEBI" id="CHEBI:18420"/>
    </ligand>
</feature>
<dbReference type="UniPathway" id="UPA00078">
    <property type="reaction ID" value="UER00161"/>
</dbReference>
<feature type="binding site" evidence="9">
    <location>
        <position position="50"/>
    </location>
    <ligand>
        <name>ATP</name>
        <dbReference type="ChEBI" id="CHEBI:30616"/>
    </ligand>
</feature>
<feature type="binding site" evidence="9">
    <location>
        <begin position="13"/>
        <end position="18"/>
    </location>
    <ligand>
        <name>ATP</name>
        <dbReference type="ChEBI" id="CHEBI:30616"/>
    </ligand>
</feature>
<dbReference type="NCBIfam" id="TIGR00347">
    <property type="entry name" value="bioD"/>
    <property type="match status" value="1"/>
</dbReference>
<dbReference type="InterPro" id="IPR004472">
    <property type="entry name" value="DTB_synth_BioD"/>
</dbReference>
<comment type="subcellular location">
    <subcellularLocation>
        <location evidence="9">Cytoplasm</location>
    </subcellularLocation>
</comment>
<protein>
    <recommendedName>
        <fullName evidence="9">ATP-dependent dethiobiotin synthetase BioD</fullName>
        <ecNumber evidence="9">6.3.3.3</ecNumber>
    </recommendedName>
    <alternativeName>
        <fullName evidence="9">DTB synthetase</fullName>
        <shortName evidence="9">DTBS</shortName>
    </alternativeName>
    <alternativeName>
        <fullName evidence="9">Dethiobiotin synthase</fullName>
    </alternativeName>
</protein>
<evidence type="ECO:0000313" key="10">
    <source>
        <dbReference type="EMBL" id="OAU97791.1"/>
    </source>
</evidence>
<dbReference type="GO" id="GO:0004141">
    <property type="term" value="F:dethiobiotin synthase activity"/>
    <property type="evidence" value="ECO:0007669"/>
    <property type="project" value="UniProtKB-UniRule"/>
</dbReference>
<comment type="similarity">
    <text evidence="9">Belongs to the dethiobiotin synthetase family.</text>
</comment>
<keyword evidence="2 9" id="KW-0436">Ligase</keyword>
<evidence type="ECO:0000256" key="2">
    <source>
        <dbReference type="ARBA" id="ARBA00022598"/>
    </source>
</evidence>
<feature type="binding site" evidence="9">
    <location>
        <begin position="115"/>
        <end position="118"/>
    </location>
    <ligand>
        <name>ATP</name>
        <dbReference type="ChEBI" id="CHEBI:30616"/>
    </ligand>
</feature>
<feature type="binding site" evidence="9">
    <location>
        <position position="17"/>
    </location>
    <ligand>
        <name>Mg(2+)</name>
        <dbReference type="ChEBI" id="CHEBI:18420"/>
    </ligand>
</feature>
<evidence type="ECO:0000256" key="1">
    <source>
        <dbReference type="ARBA" id="ARBA00022490"/>
    </source>
</evidence>
<dbReference type="GO" id="GO:0009102">
    <property type="term" value="P:biotin biosynthetic process"/>
    <property type="evidence" value="ECO:0007669"/>
    <property type="project" value="UniProtKB-UniRule"/>
</dbReference>
<evidence type="ECO:0000256" key="7">
    <source>
        <dbReference type="ARBA" id="ARBA00022842"/>
    </source>
</evidence>
<reference evidence="10 11" key="1">
    <citation type="journal article" date="2016" name="Genome Biol. Evol.">
        <title>Comparative Genomic Analyses of the Moraxella catarrhalis Serosensitive and Seroresistant Lineages Demonstrate Their Independent Evolution.</title>
        <authorList>
            <person name="Earl J.P."/>
            <person name="de Vries S.P."/>
            <person name="Ahmed A."/>
            <person name="Powell E."/>
            <person name="Schultz M.P."/>
            <person name="Hermans P.W."/>
            <person name="Hill D.J."/>
            <person name="Zhou Z."/>
            <person name="Constantinidou C.I."/>
            <person name="Hu F.Z."/>
            <person name="Bootsma H.J."/>
            <person name="Ehrlich G.D."/>
        </authorList>
    </citation>
    <scope>NUCLEOTIDE SEQUENCE [LARGE SCALE GENOMIC DNA]</scope>
    <source>
        <strain evidence="10 11">Z7542</strain>
    </source>
</reference>
<evidence type="ECO:0000256" key="4">
    <source>
        <dbReference type="ARBA" id="ARBA00022741"/>
    </source>
</evidence>
<dbReference type="CDD" id="cd03109">
    <property type="entry name" value="DTBS"/>
    <property type="match status" value="1"/>
</dbReference>
<evidence type="ECO:0000256" key="3">
    <source>
        <dbReference type="ARBA" id="ARBA00022723"/>
    </source>
</evidence>
<dbReference type="Proteomes" id="UP000078228">
    <property type="component" value="Unassembled WGS sequence"/>
</dbReference>
<dbReference type="Gene3D" id="3.40.50.300">
    <property type="entry name" value="P-loop containing nucleotide triphosphate hydrolases"/>
    <property type="match status" value="1"/>
</dbReference>
<comment type="function">
    <text evidence="9">Catalyzes a mechanistically unusual reaction, the ATP-dependent insertion of CO2 between the N7 and N8 nitrogen atoms of 7,8-diaminopelargonic acid (DAPA, also called 7,8-diammoniononanoate) to form a ureido ring.</text>
</comment>
<dbReference type="PANTHER" id="PTHR43210">
    <property type="entry name" value="DETHIOBIOTIN SYNTHETASE"/>
    <property type="match status" value="1"/>
</dbReference>
<evidence type="ECO:0000256" key="9">
    <source>
        <dbReference type="HAMAP-Rule" id="MF_00336"/>
    </source>
</evidence>
<proteinExistence type="inferred from homology"/>
<comment type="caution">
    <text evidence="9">Lacks conserved residue(s) required for the propagation of feature annotation.</text>
</comment>
<dbReference type="OrthoDB" id="9802097at2"/>
<dbReference type="GO" id="GO:0000287">
    <property type="term" value="F:magnesium ion binding"/>
    <property type="evidence" value="ECO:0007669"/>
    <property type="project" value="UniProtKB-UniRule"/>
</dbReference>
<evidence type="ECO:0000256" key="6">
    <source>
        <dbReference type="ARBA" id="ARBA00022840"/>
    </source>
</evidence>
<dbReference type="InterPro" id="IPR027417">
    <property type="entry name" value="P-loop_NTPase"/>
</dbReference>
<comment type="catalytic activity">
    <reaction evidence="9">
        <text>(7R,8S)-7,8-diammoniononanoate + CO2 + ATP = (4R,5S)-dethiobiotin + ADP + phosphate + 3 H(+)</text>
        <dbReference type="Rhea" id="RHEA:15805"/>
        <dbReference type="ChEBI" id="CHEBI:15378"/>
        <dbReference type="ChEBI" id="CHEBI:16526"/>
        <dbReference type="ChEBI" id="CHEBI:30616"/>
        <dbReference type="ChEBI" id="CHEBI:43474"/>
        <dbReference type="ChEBI" id="CHEBI:149469"/>
        <dbReference type="ChEBI" id="CHEBI:149473"/>
        <dbReference type="ChEBI" id="CHEBI:456216"/>
        <dbReference type="EC" id="6.3.3.3"/>
    </reaction>
</comment>
<evidence type="ECO:0000313" key="11">
    <source>
        <dbReference type="Proteomes" id="UP000078228"/>
    </source>
</evidence>
<keyword evidence="3 9" id="KW-0479">Metal-binding</keyword>
<sequence length="225" mass="24811">MQGAYFISGIDTDIGKTIVTGYIARRLLDSHQQVITQKLIQTGNAKISEDIEKHRRMMGVGMLPDDDARLTMPLVLSYPASPHLASRIDGIAVDTDHITACTKQLLARHDVVLIEGAGGLMVPLKEDTNDGLIIDYIQSQGYPVILVTSGRLGSINHTLLSLSTLKSYGIHLHALAYNQADDSSDEVIAADTKQYLQAYLKTHHSDALWWEIPRVDEHSFGLKHS</sequence>
<comment type="pathway">
    <text evidence="9">Cofactor biosynthesis; biotin biosynthesis; biotin from 7,8-diaminononanoate: step 1/2.</text>
</comment>
<dbReference type="PIRSF" id="PIRSF006755">
    <property type="entry name" value="DTB_synth"/>
    <property type="match status" value="1"/>
</dbReference>
<gene>
    <name evidence="9" type="primary">bioD</name>
    <name evidence="10" type="ORF">AO384_0477</name>
</gene>
<dbReference type="AlphaFoldDB" id="A0A198UN63"/>
<keyword evidence="4 9" id="KW-0547">Nucleotide-binding</keyword>